<proteinExistence type="predicted"/>
<dbReference type="Proteomes" id="UP000654075">
    <property type="component" value="Unassembled WGS sequence"/>
</dbReference>
<evidence type="ECO:0000313" key="1">
    <source>
        <dbReference type="EMBL" id="CAE8594108.1"/>
    </source>
</evidence>
<reference evidence="1" key="1">
    <citation type="submission" date="2021-02" db="EMBL/GenBank/DDBJ databases">
        <authorList>
            <person name="Dougan E. K."/>
            <person name="Rhodes N."/>
            <person name="Thang M."/>
            <person name="Chan C."/>
        </authorList>
    </citation>
    <scope>NUCLEOTIDE SEQUENCE</scope>
</reference>
<dbReference type="EMBL" id="CAJNNV010006799">
    <property type="protein sequence ID" value="CAE8594108.1"/>
    <property type="molecule type" value="Genomic_DNA"/>
</dbReference>
<name>A0A813E147_POLGL</name>
<keyword evidence="2" id="KW-1185">Reference proteome</keyword>
<organism evidence="1 2">
    <name type="scientific">Polarella glacialis</name>
    <name type="common">Dinoflagellate</name>
    <dbReference type="NCBI Taxonomy" id="89957"/>
    <lineage>
        <taxon>Eukaryota</taxon>
        <taxon>Sar</taxon>
        <taxon>Alveolata</taxon>
        <taxon>Dinophyceae</taxon>
        <taxon>Suessiales</taxon>
        <taxon>Suessiaceae</taxon>
        <taxon>Polarella</taxon>
    </lineage>
</organism>
<gene>
    <name evidence="1" type="ORF">PGLA1383_LOCUS12681</name>
</gene>
<comment type="caution">
    <text evidence="1">The sequence shown here is derived from an EMBL/GenBank/DDBJ whole genome shotgun (WGS) entry which is preliminary data.</text>
</comment>
<accession>A0A813E147</accession>
<dbReference type="AlphaFoldDB" id="A0A813E147"/>
<evidence type="ECO:0000313" key="2">
    <source>
        <dbReference type="Proteomes" id="UP000654075"/>
    </source>
</evidence>
<sequence length="531" mass="56728">MTPGAVGCAMSHRAAWEHLVHSTDFSSDEAWMLVIEDDLLWVAADLQHRLQEVLRQLPADWDMCYVGWHGQAVLQLAAGGEGPALSGDAIVLERWCSISEPMGTFGYLIRRGGAKKLLATSGMVFPLDYQLDAQLNRSFASDSIRAYRCQDRGCLFYSAPCQLLDSDVQACWSADHPVGLRGIKLGLLQRLQKIDSWPVPSSLPDGFGTPLALLPGNIVAEAVSFAQLRSPRRCVVCVMVSAGGAEHGLRAHEAAVRLVEAVRVSIAAQDVAAVLLVWYGEDAAVADRAAHAAGLCQGALLFQGSFAAALEAQWPGAGGRGFDVPLLANFLALMPLLGLCAEDLLVLGGSPEDALSAAASIVECTSTAGSSEGFLGRSLNSSAEVVAMEPRQCDRSPHIDEVFISAAFGELRSNPHASFVGLEDAQLPGLFNPRCLFYRGRAWARFATWLRELLRIFLRLMEAVGRRPQIPDAATLRVARGPCDLGPQELEHSLGAAEAAVRCGFGLAGLSPSVISKGNSGADQGTWVRCD</sequence>
<protein>
    <submittedName>
        <fullName evidence="1">Uncharacterized protein</fullName>
    </submittedName>
</protein>
<dbReference type="OrthoDB" id="431394at2759"/>